<organism evidence="2 3">
    <name type="scientific">Porphyromonas asaccharolytica (strain ATCC 25260 / DSM 20707 / BCRC 10618 / CCUG 7834 / JCM 6326 / LMG 13178 / VPI 4198 / B440)</name>
    <name type="common">Bacteroides asaccharolyticus</name>
    <dbReference type="NCBI Taxonomy" id="879243"/>
    <lineage>
        <taxon>Bacteria</taxon>
        <taxon>Pseudomonadati</taxon>
        <taxon>Bacteroidota</taxon>
        <taxon>Bacteroidia</taxon>
        <taxon>Bacteroidales</taxon>
        <taxon>Porphyromonadaceae</taxon>
        <taxon>Porphyromonas</taxon>
    </lineage>
</organism>
<dbReference type="RefSeq" id="WP_004331629.1">
    <property type="nucleotide sequence ID" value="NC_015501.1"/>
</dbReference>
<feature type="chain" id="PRO_5003315784" evidence="1">
    <location>
        <begin position="22"/>
        <end position="518"/>
    </location>
</feature>
<dbReference type="Gene3D" id="3.30.1360.150">
    <property type="match status" value="1"/>
</dbReference>
<dbReference type="SUPFAM" id="SSF53649">
    <property type="entry name" value="Alkaline phosphatase-like"/>
    <property type="match status" value="1"/>
</dbReference>
<feature type="signal peptide" evidence="1">
    <location>
        <begin position="1"/>
        <end position="21"/>
    </location>
</feature>
<accession>F4KM48</accession>
<evidence type="ECO:0000313" key="3">
    <source>
        <dbReference type="Proteomes" id="UP000006545"/>
    </source>
</evidence>
<dbReference type="InterPro" id="IPR002591">
    <property type="entry name" value="Phosphodiest/P_Trfase"/>
</dbReference>
<dbReference type="Pfam" id="PF01663">
    <property type="entry name" value="Phosphodiest"/>
    <property type="match status" value="1"/>
</dbReference>
<dbReference type="HOGENOM" id="CLU_034095_1_0_10"/>
<name>F4KM48_PORAD</name>
<dbReference type="EMBL" id="CP002689">
    <property type="protein sequence ID" value="AEE13214.1"/>
    <property type="molecule type" value="Genomic_DNA"/>
</dbReference>
<proteinExistence type="predicted"/>
<dbReference type="OrthoDB" id="9766127at2"/>
<dbReference type="Proteomes" id="UP000006545">
    <property type="component" value="Chromosome"/>
</dbReference>
<keyword evidence="1" id="KW-0732">Signal</keyword>
<protein>
    <submittedName>
        <fullName evidence="2">Type I phosphodiesterase/nucleotide pyrophosphatase</fullName>
    </submittedName>
</protein>
<reference evidence="3" key="1">
    <citation type="submission" date="2011-04" db="EMBL/GenBank/DDBJ databases">
        <title>The complete genome of Porphyromonas asaccharolytica DSM 20707.</title>
        <authorList>
            <person name="Lucas S."/>
            <person name="Han J."/>
            <person name="Lapidus A."/>
            <person name="Bruce D."/>
            <person name="Goodwin L."/>
            <person name="Pitluck S."/>
            <person name="Peters L."/>
            <person name="Kyrpides N."/>
            <person name="Mavromatis K."/>
            <person name="Ivanova N."/>
            <person name="Ovchinnikova G."/>
            <person name="Pagani I."/>
            <person name="Lu M."/>
            <person name="Detter J.C."/>
            <person name="Tapia R."/>
            <person name="Han C."/>
            <person name="Land M."/>
            <person name="Hauser L."/>
            <person name="Markowitz V."/>
            <person name="Cheng J.-F."/>
            <person name="Hugenholtz P."/>
            <person name="Woyke T."/>
            <person name="Wu D."/>
            <person name="Gronow S."/>
            <person name="Wellnitz S."/>
            <person name="Brambilla E."/>
            <person name="Klenk H.-P."/>
            <person name="Eisen J.A."/>
        </authorList>
    </citation>
    <scope>NUCLEOTIDE SEQUENCE [LARGE SCALE GENOMIC DNA]</scope>
    <source>
        <strain evidence="3">ATCC 25260 / DSM 20707 / VPI 4198</strain>
    </source>
</reference>
<evidence type="ECO:0000256" key="1">
    <source>
        <dbReference type="SAM" id="SignalP"/>
    </source>
</evidence>
<dbReference type="STRING" id="879243.Poras_1274"/>
<dbReference type="Gene3D" id="3.40.720.10">
    <property type="entry name" value="Alkaline Phosphatase, subunit A"/>
    <property type="match status" value="1"/>
</dbReference>
<dbReference type="KEGG" id="pah:Poras_1274"/>
<sequence>MRPIRYLLLTLSCLLPLALSAQRTRPDILVQIYVKGLRTDLLDSYRAGWGGNGLNGVMKQGTVAPDIRYPYPLLDEVAQLASLSAGAMPEIHGVYQAERYDAETQRSESTFANRDYRGINSAEQLAPAVLRSELLTDVLRGSSQGDAIVYAIASRANDAIAVAGHDAEGAIWIDKHSGWWATTNFYGGLPALALKANNEQRTLGGRTTPTVWKPLSKGSKEGSFAHTFEGAWRMSDLLTSPFANDAITDLSKEFIRYAHKARRTSPTLLVMVLDLEVGTRGVAYADYSPEQQDAYARLNEQIHQITALLQELYGADHYALNIVGVPVANLAQPKAPSRRSVVTFDPAKCIALANLYLSAIYGRNDWVIAYSHQTLHLNKKEIADKKVDMQDMSNNLATFVSEMEGVIGAIPAYQLQRGLSQPAWAKPLYSHSYRSYAGDVLLALAPFAEVAGEKPGVEQQRERRVTAPFILMAPGVASQRLTEPISYDAVAPSLAYLLCVPQPMSADGTPLFTLFNQK</sequence>
<gene>
    <name evidence="2" type="ordered locus">Poras_1274</name>
</gene>
<dbReference type="AlphaFoldDB" id="F4KM48"/>
<evidence type="ECO:0000313" key="2">
    <source>
        <dbReference type="EMBL" id="AEE13214.1"/>
    </source>
</evidence>
<dbReference type="InterPro" id="IPR017850">
    <property type="entry name" value="Alkaline_phosphatase_core_sf"/>
</dbReference>
<keyword evidence="3" id="KW-1185">Reference proteome</keyword>
<dbReference type="eggNOG" id="COG1524">
    <property type="taxonomic scope" value="Bacteria"/>
</dbReference>